<reference evidence="1" key="2">
    <citation type="journal article" date="2015" name="Fish Shellfish Immunol.">
        <title>Early steps in the European eel (Anguilla anguilla)-Vibrio vulnificus interaction in the gills: Role of the RtxA13 toxin.</title>
        <authorList>
            <person name="Callol A."/>
            <person name="Pajuelo D."/>
            <person name="Ebbesson L."/>
            <person name="Teles M."/>
            <person name="MacKenzie S."/>
            <person name="Amaro C."/>
        </authorList>
    </citation>
    <scope>NUCLEOTIDE SEQUENCE</scope>
</reference>
<dbReference type="AlphaFoldDB" id="A0A0E9VG74"/>
<dbReference type="EMBL" id="GBXM01032374">
    <property type="protein sequence ID" value="JAH76203.1"/>
    <property type="molecule type" value="Transcribed_RNA"/>
</dbReference>
<name>A0A0E9VG74_ANGAN</name>
<sequence>MCRKRSTSVPFADVRTASLHVIGGTRVLDQPLEQPQHLL</sequence>
<accession>A0A0E9VG74</accession>
<organism evidence="1">
    <name type="scientific">Anguilla anguilla</name>
    <name type="common">European freshwater eel</name>
    <name type="synonym">Muraena anguilla</name>
    <dbReference type="NCBI Taxonomy" id="7936"/>
    <lineage>
        <taxon>Eukaryota</taxon>
        <taxon>Metazoa</taxon>
        <taxon>Chordata</taxon>
        <taxon>Craniata</taxon>
        <taxon>Vertebrata</taxon>
        <taxon>Euteleostomi</taxon>
        <taxon>Actinopterygii</taxon>
        <taxon>Neopterygii</taxon>
        <taxon>Teleostei</taxon>
        <taxon>Anguilliformes</taxon>
        <taxon>Anguillidae</taxon>
        <taxon>Anguilla</taxon>
    </lineage>
</organism>
<protein>
    <submittedName>
        <fullName evidence="1">Uncharacterized protein</fullName>
    </submittedName>
</protein>
<evidence type="ECO:0000313" key="1">
    <source>
        <dbReference type="EMBL" id="JAH76203.1"/>
    </source>
</evidence>
<reference evidence="1" key="1">
    <citation type="submission" date="2014-11" db="EMBL/GenBank/DDBJ databases">
        <authorList>
            <person name="Amaro Gonzalez C."/>
        </authorList>
    </citation>
    <scope>NUCLEOTIDE SEQUENCE</scope>
</reference>
<proteinExistence type="predicted"/>